<accession>A0ABW1T3B6</accession>
<dbReference type="RefSeq" id="WP_386766984.1">
    <property type="nucleotide sequence ID" value="NZ_JBHSTI010000008.1"/>
</dbReference>
<reference evidence="3" key="1">
    <citation type="journal article" date="2019" name="Int. J. Syst. Evol. Microbiol.">
        <title>The Global Catalogue of Microorganisms (GCM) 10K type strain sequencing project: providing services to taxonomists for standard genome sequencing and annotation.</title>
        <authorList>
            <consortium name="The Broad Institute Genomics Platform"/>
            <consortium name="The Broad Institute Genome Sequencing Center for Infectious Disease"/>
            <person name="Wu L."/>
            <person name="Ma J."/>
        </authorList>
    </citation>
    <scope>NUCLEOTIDE SEQUENCE [LARGE SCALE GENOMIC DNA]</scope>
    <source>
        <strain evidence="3">CGMCC 4.7317</strain>
    </source>
</reference>
<evidence type="ECO:0000313" key="2">
    <source>
        <dbReference type="EMBL" id="MFC6238620.1"/>
    </source>
</evidence>
<proteinExistence type="predicted"/>
<protein>
    <submittedName>
        <fullName evidence="2">Uncharacterized protein</fullName>
    </submittedName>
</protein>
<sequence>MTQYQENGYTKLEAFRANGYVVLDMYQGEIDPKEWLDVTYVDWKSSGETRFAPLASAYGDLECDGFWNHTPPKTDKDGVWVDSQVALAPTLVERAKEPGANIGRCRIIELLPNQYGETLYNFHRDDNNRLNPEGTGWIVRGFFNLTHNPDSVMVLRADKDDPSTETRIALPAGAQLIVDTQRLYHAVWHQGDAPRYCLITSWESGPELDAYIEKYHGVSYVESYPLTDEELAAGEALAQAKRDARAAALAARGQDPRFGDGTLRVLEEQMGGMDSMDSATGMETEQLSEA</sequence>
<gene>
    <name evidence="2" type="ORF">ACFQGU_12100</name>
</gene>
<organism evidence="2 3">
    <name type="scientific">Longivirga aurantiaca</name>
    <dbReference type="NCBI Taxonomy" id="1837743"/>
    <lineage>
        <taxon>Bacteria</taxon>
        <taxon>Bacillati</taxon>
        <taxon>Actinomycetota</taxon>
        <taxon>Actinomycetes</taxon>
        <taxon>Sporichthyales</taxon>
        <taxon>Sporichthyaceae</taxon>
        <taxon>Longivirga</taxon>
    </lineage>
</organism>
<feature type="region of interest" description="Disordered" evidence="1">
    <location>
        <begin position="271"/>
        <end position="290"/>
    </location>
</feature>
<name>A0ABW1T3B6_9ACTN</name>
<feature type="compositionally biased region" description="Polar residues" evidence="1">
    <location>
        <begin position="277"/>
        <end position="290"/>
    </location>
</feature>
<evidence type="ECO:0000256" key="1">
    <source>
        <dbReference type="SAM" id="MobiDB-lite"/>
    </source>
</evidence>
<evidence type="ECO:0000313" key="3">
    <source>
        <dbReference type="Proteomes" id="UP001596138"/>
    </source>
</evidence>
<dbReference type="EMBL" id="JBHSTI010000008">
    <property type="protein sequence ID" value="MFC6238620.1"/>
    <property type="molecule type" value="Genomic_DNA"/>
</dbReference>
<comment type="caution">
    <text evidence="2">The sequence shown here is derived from an EMBL/GenBank/DDBJ whole genome shotgun (WGS) entry which is preliminary data.</text>
</comment>
<keyword evidence="3" id="KW-1185">Reference proteome</keyword>
<dbReference type="Proteomes" id="UP001596138">
    <property type="component" value="Unassembled WGS sequence"/>
</dbReference>